<dbReference type="Proteomes" id="UP000028713">
    <property type="component" value="Unassembled WGS sequence"/>
</dbReference>
<protein>
    <recommendedName>
        <fullName evidence="3">ABM domain-containing protein</fullName>
    </recommendedName>
</protein>
<comment type="caution">
    <text evidence="1">The sequence shown here is derived from an EMBL/GenBank/DDBJ whole genome shotgun (WGS) entry which is preliminary data.</text>
</comment>
<dbReference type="SUPFAM" id="SSF54909">
    <property type="entry name" value="Dimeric alpha+beta barrel"/>
    <property type="match status" value="1"/>
</dbReference>
<name>A0A085Z7B3_9FLAO</name>
<reference evidence="1 2" key="1">
    <citation type="submission" date="2014-07" db="EMBL/GenBank/DDBJ databases">
        <title>Genome of Chryseobacterium formosense LMG 24722.</title>
        <authorList>
            <person name="Pipes S.E."/>
            <person name="Stropko S.J."/>
            <person name="Newman J.D."/>
        </authorList>
    </citation>
    <scope>NUCLEOTIDE SEQUENCE [LARGE SCALE GENOMIC DNA]</scope>
    <source>
        <strain evidence="1 2">LMG 24722</strain>
    </source>
</reference>
<evidence type="ECO:0008006" key="3">
    <source>
        <dbReference type="Google" id="ProtNLM"/>
    </source>
</evidence>
<organism evidence="1 2">
    <name type="scientific">Chryseobacterium formosense</name>
    <dbReference type="NCBI Taxonomy" id="236814"/>
    <lineage>
        <taxon>Bacteria</taxon>
        <taxon>Pseudomonadati</taxon>
        <taxon>Bacteroidota</taxon>
        <taxon>Flavobacteriia</taxon>
        <taxon>Flavobacteriales</taxon>
        <taxon>Weeksellaceae</taxon>
        <taxon>Chryseobacterium group</taxon>
        <taxon>Chryseobacterium</taxon>
    </lineage>
</organism>
<dbReference type="InterPro" id="IPR011008">
    <property type="entry name" value="Dimeric_a/b-barrel"/>
</dbReference>
<dbReference type="STRING" id="236814.IX39_06620"/>
<dbReference type="RefSeq" id="WP_034677131.1">
    <property type="nucleotide sequence ID" value="NZ_FPAP01000001.1"/>
</dbReference>
<evidence type="ECO:0000313" key="1">
    <source>
        <dbReference type="EMBL" id="KFF00327.1"/>
    </source>
</evidence>
<dbReference type="Gene3D" id="3.30.70.100">
    <property type="match status" value="1"/>
</dbReference>
<evidence type="ECO:0000313" key="2">
    <source>
        <dbReference type="Proteomes" id="UP000028713"/>
    </source>
</evidence>
<dbReference type="OrthoDB" id="8481042at2"/>
<sequence>MINVIVTYTVKPEFVSENKSNIQQFLNDFKALDQTKFEYKVFVKEDGVTFVHFSNYENEEVQNTVLNIPSFKEFQKLRDESGLNDSHKVEILKSVEVE</sequence>
<keyword evidence="2" id="KW-1185">Reference proteome</keyword>
<dbReference type="eggNOG" id="COG1359">
    <property type="taxonomic scope" value="Bacteria"/>
</dbReference>
<dbReference type="EMBL" id="JPRP01000001">
    <property type="protein sequence ID" value="KFF00327.1"/>
    <property type="molecule type" value="Genomic_DNA"/>
</dbReference>
<gene>
    <name evidence="1" type="ORF">IX39_06620</name>
</gene>
<proteinExistence type="predicted"/>
<dbReference type="AlphaFoldDB" id="A0A085Z7B3"/>
<accession>A0A085Z7B3</accession>